<keyword evidence="10" id="KW-1185">Reference proteome</keyword>
<organism evidence="9 10">
    <name type="scientific">Chloracidobacterium sp. N</name>
    <dbReference type="NCBI Taxonomy" id="2821540"/>
    <lineage>
        <taxon>Bacteria</taxon>
        <taxon>Pseudomonadati</taxon>
        <taxon>Acidobacteriota</taxon>
        <taxon>Terriglobia</taxon>
        <taxon>Terriglobales</taxon>
        <taxon>Acidobacteriaceae</taxon>
        <taxon>Chloracidobacterium</taxon>
        <taxon>Chloracidobacterium aggregatum</taxon>
    </lineage>
</organism>
<evidence type="ECO:0000256" key="2">
    <source>
        <dbReference type="ARBA" id="ARBA00009045"/>
    </source>
</evidence>
<keyword evidence="5 7" id="KW-1133">Transmembrane helix</keyword>
<feature type="transmembrane region" description="Helical" evidence="7">
    <location>
        <begin position="204"/>
        <end position="221"/>
    </location>
</feature>
<keyword evidence="3 7" id="KW-0812">Transmembrane</keyword>
<dbReference type="InterPro" id="IPR050925">
    <property type="entry name" value="Rhomboid_protease_S54"/>
</dbReference>
<gene>
    <name evidence="9" type="ORF">J8C05_10985</name>
</gene>
<keyword evidence="4" id="KW-0378">Hydrolase</keyword>
<evidence type="ECO:0000256" key="3">
    <source>
        <dbReference type="ARBA" id="ARBA00022692"/>
    </source>
</evidence>
<keyword evidence="9" id="KW-0645">Protease</keyword>
<feature type="transmembrane region" description="Helical" evidence="7">
    <location>
        <begin position="142"/>
        <end position="160"/>
    </location>
</feature>
<evidence type="ECO:0000313" key="9">
    <source>
        <dbReference type="EMBL" id="QUV93866.1"/>
    </source>
</evidence>
<feature type="transmembrane region" description="Helical" evidence="7">
    <location>
        <begin position="227"/>
        <end position="244"/>
    </location>
</feature>
<evidence type="ECO:0000313" key="10">
    <source>
        <dbReference type="Proteomes" id="UP000677668"/>
    </source>
</evidence>
<evidence type="ECO:0000259" key="8">
    <source>
        <dbReference type="Pfam" id="PF01694"/>
    </source>
</evidence>
<keyword evidence="6 7" id="KW-0472">Membrane</keyword>
<evidence type="ECO:0000256" key="6">
    <source>
        <dbReference type="ARBA" id="ARBA00023136"/>
    </source>
</evidence>
<dbReference type="Proteomes" id="UP000677668">
    <property type="component" value="Chromosome 1"/>
</dbReference>
<feature type="transmembrane region" description="Helical" evidence="7">
    <location>
        <begin position="256"/>
        <end position="276"/>
    </location>
</feature>
<dbReference type="Gene3D" id="1.20.1540.10">
    <property type="entry name" value="Rhomboid-like"/>
    <property type="match status" value="1"/>
</dbReference>
<evidence type="ECO:0000256" key="7">
    <source>
        <dbReference type="SAM" id="Phobius"/>
    </source>
</evidence>
<reference evidence="9 10" key="1">
    <citation type="submission" date="2021-03" db="EMBL/GenBank/DDBJ databases">
        <title>Genomic and phenotypic characterization of Chloracidobacterium isolates provides evidence for multiple species.</title>
        <authorList>
            <person name="Saini M.K."/>
            <person name="Costas A.M.G."/>
            <person name="Tank M."/>
            <person name="Bryant D.A."/>
        </authorList>
    </citation>
    <scope>NUCLEOTIDE SEQUENCE [LARGE SCALE GENOMIC DNA]</scope>
    <source>
        <strain evidence="9 10">N</strain>
    </source>
</reference>
<evidence type="ECO:0000256" key="4">
    <source>
        <dbReference type="ARBA" id="ARBA00022801"/>
    </source>
</evidence>
<feature type="domain" description="Peptidase S54 rhomboid" evidence="8">
    <location>
        <begin position="101"/>
        <end position="240"/>
    </location>
</feature>
<protein>
    <submittedName>
        <fullName evidence="9">Rhomboid family intramembrane serine protease</fullName>
    </submittedName>
</protein>
<feature type="transmembrane region" description="Helical" evidence="7">
    <location>
        <begin position="60"/>
        <end position="80"/>
    </location>
</feature>
<evidence type="ECO:0000256" key="1">
    <source>
        <dbReference type="ARBA" id="ARBA00004141"/>
    </source>
</evidence>
<dbReference type="InterPro" id="IPR035952">
    <property type="entry name" value="Rhomboid-like_sf"/>
</dbReference>
<dbReference type="Pfam" id="PF01694">
    <property type="entry name" value="Rhomboid"/>
    <property type="match status" value="1"/>
</dbReference>
<dbReference type="SUPFAM" id="SSF144091">
    <property type="entry name" value="Rhomboid-like"/>
    <property type="match status" value="1"/>
</dbReference>
<feature type="transmembrane region" description="Helical" evidence="7">
    <location>
        <begin position="110"/>
        <end position="130"/>
    </location>
</feature>
<dbReference type="PANTHER" id="PTHR43731:SF14">
    <property type="entry name" value="PRESENILIN-ASSOCIATED RHOMBOID-LIKE PROTEIN, MITOCHONDRIAL"/>
    <property type="match status" value="1"/>
</dbReference>
<dbReference type="GO" id="GO:0006508">
    <property type="term" value="P:proteolysis"/>
    <property type="evidence" value="ECO:0007669"/>
    <property type="project" value="UniProtKB-KW"/>
</dbReference>
<name>A0ABX8B2Q9_9BACT</name>
<evidence type="ECO:0000256" key="5">
    <source>
        <dbReference type="ARBA" id="ARBA00022989"/>
    </source>
</evidence>
<sequence>MEPVTERPLRVCHQCGLLTPSGVLRCLECGALPPEVEREQRERQRAARFVEAVFFRRAPLSYVLIGINVAMFLLTAFAGGSTDPEVLTAFGACNRKLIDQGEVWRLVVPMFLHIGIIHLLANMYALWVLGPQLESLYGSARFTILYLLSGIGGFVASYFFAHPESIGAGASGALFGMFGALLVFVYKYRAEIPPMVRATMQRGVWLTLAINLIITFSIPFVSRSGHVGGLLTGIGLALFIPYSPPHERKTPTVWHVWQIVIGAVVVLCFGFMFWNYRGNPPSLAHFLGGANVFPENKAISRFAEACNEGERVYRRIVRHLETGQPVPPEVLAASAAARQRLKQLRPFNAGATRLADELHDLLEEQARMLTEPVAPQAVEQMRARLAIYEQHQQQWIAAEGAQYGLEFVPSAEDATSPDGSSDRE</sequence>
<feature type="transmembrane region" description="Helical" evidence="7">
    <location>
        <begin position="166"/>
        <end position="184"/>
    </location>
</feature>
<dbReference type="PANTHER" id="PTHR43731">
    <property type="entry name" value="RHOMBOID PROTEASE"/>
    <property type="match status" value="1"/>
</dbReference>
<dbReference type="InterPro" id="IPR022764">
    <property type="entry name" value="Peptidase_S54_rhomboid_dom"/>
</dbReference>
<dbReference type="EMBL" id="CP072642">
    <property type="protein sequence ID" value="QUV93866.1"/>
    <property type="molecule type" value="Genomic_DNA"/>
</dbReference>
<dbReference type="GO" id="GO:0008233">
    <property type="term" value="F:peptidase activity"/>
    <property type="evidence" value="ECO:0007669"/>
    <property type="project" value="UniProtKB-KW"/>
</dbReference>
<comment type="subcellular location">
    <subcellularLocation>
        <location evidence="1">Membrane</location>
        <topology evidence="1">Multi-pass membrane protein</topology>
    </subcellularLocation>
</comment>
<proteinExistence type="inferred from homology"/>
<accession>A0ABX8B2Q9</accession>
<comment type="similarity">
    <text evidence="2">Belongs to the peptidase S54 family.</text>
</comment>